<feature type="compositionally biased region" description="Polar residues" evidence="1">
    <location>
        <begin position="177"/>
        <end position="189"/>
    </location>
</feature>
<feature type="chain" id="PRO_5016995497" evidence="2">
    <location>
        <begin position="19"/>
        <end position="189"/>
    </location>
</feature>
<evidence type="ECO:0000256" key="1">
    <source>
        <dbReference type="SAM" id="MobiDB-lite"/>
    </source>
</evidence>
<sequence>MNKIITIISILFSTSTFANINSLPTMTLSGLESQAVTPIITEDPDQTIHIQPNTSAPSQLTSSVTTPDTTNSDITVPNTTDGSGSTTSDTDINTNLNSTPSDATTSKPLEDTYNSPSDDETDINTNFNNTPTTPTPATLNNDSGTANDATNTTSIDTDNDGILDEDEGGDGTLDMGNDTTEAIMTNPSN</sequence>
<dbReference type="AlphaFoldDB" id="A0A378HYM1"/>
<proteinExistence type="predicted"/>
<feature type="region of interest" description="Disordered" evidence="1">
    <location>
        <begin position="51"/>
        <end position="189"/>
    </location>
</feature>
<gene>
    <name evidence="3" type="ORF">NCTC13315_00076</name>
</gene>
<dbReference type="RefSeq" id="WP_115301373.1">
    <property type="nucleotide sequence ID" value="NZ_CAAAHO010000003.1"/>
</dbReference>
<evidence type="ECO:0000256" key="2">
    <source>
        <dbReference type="SAM" id="SignalP"/>
    </source>
</evidence>
<dbReference type="EMBL" id="UGNV01000001">
    <property type="protein sequence ID" value="STX27570.1"/>
    <property type="molecule type" value="Genomic_DNA"/>
</dbReference>
<reference evidence="3 4" key="1">
    <citation type="submission" date="2018-06" db="EMBL/GenBank/DDBJ databases">
        <authorList>
            <consortium name="Pathogen Informatics"/>
            <person name="Doyle S."/>
        </authorList>
    </citation>
    <scope>NUCLEOTIDE SEQUENCE [LARGE SCALE GENOMIC DNA]</scope>
    <source>
        <strain evidence="3 4">NCTC13315</strain>
    </source>
</reference>
<feature type="compositionally biased region" description="Polar residues" evidence="1">
    <location>
        <begin position="51"/>
        <end position="77"/>
    </location>
</feature>
<evidence type="ECO:0000313" key="4">
    <source>
        <dbReference type="Proteomes" id="UP000254968"/>
    </source>
</evidence>
<name>A0A378HYM1_9GAMM</name>
<keyword evidence="4" id="KW-1185">Reference proteome</keyword>
<keyword evidence="2" id="KW-0732">Signal</keyword>
<feature type="compositionally biased region" description="Acidic residues" evidence="1">
    <location>
        <begin position="157"/>
        <end position="169"/>
    </location>
</feature>
<feature type="compositionally biased region" description="Low complexity" evidence="1">
    <location>
        <begin position="124"/>
        <end position="141"/>
    </location>
</feature>
<feature type="compositionally biased region" description="Polar residues" evidence="1">
    <location>
        <begin position="142"/>
        <end position="156"/>
    </location>
</feature>
<dbReference type="OrthoDB" id="9985127at2"/>
<dbReference type="Proteomes" id="UP000254968">
    <property type="component" value="Unassembled WGS sequence"/>
</dbReference>
<accession>A0A378HYM1</accession>
<evidence type="ECO:0000313" key="3">
    <source>
        <dbReference type="EMBL" id="STX27570.1"/>
    </source>
</evidence>
<feature type="compositionally biased region" description="Polar residues" evidence="1">
    <location>
        <begin position="100"/>
        <end position="116"/>
    </location>
</feature>
<organism evidence="3 4">
    <name type="scientific">Legionella beliardensis</name>
    <dbReference type="NCBI Taxonomy" id="91822"/>
    <lineage>
        <taxon>Bacteria</taxon>
        <taxon>Pseudomonadati</taxon>
        <taxon>Pseudomonadota</taxon>
        <taxon>Gammaproteobacteria</taxon>
        <taxon>Legionellales</taxon>
        <taxon>Legionellaceae</taxon>
        <taxon>Legionella</taxon>
    </lineage>
</organism>
<feature type="signal peptide" evidence="2">
    <location>
        <begin position="1"/>
        <end position="18"/>
    </location>
</feature>
<protein>
    <submittedName>
        <fullName evidence="3">Uncharacterized protein</fullName>
    </submittedName>
</protein>
<feature type="compositionally biased region" description="Low complexity" evidence="1">
    <location>
        <begin position="78"/>
        <end position="99"/>
    </location>
</feature>